<proteinExistence type="predicted"/>
<keyword evidence="1" id="KW-0472">Membrane</keyword>
<keyword evidence="1" id="KW-0812">Transmembrane</keyword>
<gene>
    <name evidence="2" type="ORF">NAT50_10560</name>
</gene>
<dbReference type="EMBL" id="JAMLJM010000009">
    <property type="protein sequence ID" value="MCL9809799.1"/>
    <property type="molecule type" value="Genomic_DNA"/>
</dbReference>
<feature type="transmembrane region" description="Helical" evidence="1">
    <location>
        <begin position="12"/>
        <end position="28"/>
    </location>
</feature>
<reference evidence="2 3" key="1">
    <citation type="submission" date="2022-05" db="EMBL/GenBank/DDBJ databases">
        <title>Flavobacterium sp., isolated from activated sludge.</title>
        <authorList>
            <person name="Ran Q."/>
        </authorList>
    </citation>
    <scope>NUCLEOTIDE SEQUENCE [LARGE SCALE GENOMIC DNA]</scope>
    <source>
        <strain evidence="2 3">HXWNR70</strain>
    </source>
</reference>
<keyword evidence="1" id="KW-1133">Transmembrane helix</keyword>
<dbReference type="Proteomes" id="UP001317191">
    <property type="component" value="Unassembled WGS sequence"/>
</dbReference>
<comment type="caution">
    <text evidence="2">The sequence shown here is derived from an EMBL/GenBank/DDBJ whole genome shotgun (WGS) entry which is preliminary data.</text>
</comment>
<sequence>MKQLLFTNWHLMRWVRLAFGIFLIFQAIETRQWFFFGFAAFFLFQALFNQGCGVNGCTVPTNNKSKRHE</sequence>
<evidence type="ECO:0000313" key="3">
    <source>
        <dbReference type="Proteomes" id="UP001317191"/>
    </source>
</evidence>
<evidence type="ECO:0000313" key="2">
    <source>
        <dbReference type="EMBL" id="MCL9809799.1"/>
    </source>
</evidence>
<evidence type="ECO:0000256" key="1">
    <source>
        <dbReference type="SAM" id="Phobius"/>
    </source>
</evidence>
<accession>A0ABT0TQM4</accession>
<protein>
    <recommendedName>
        <fullName evidence="4">DUF2892 domain-containing protein</fullName>
    </recommendedName>
</protein>
<dbReference type="RefSeq" id="WP_250593196.1">
    <property type="nucleotide sequence ID" value="NZ_JAMLJM010000009.1"/>
</dbReference>
<keyword evidence="3" id="KW-1185">Reference proteome</keyword>
<feature type="transmembrane region" description="Helical" evidence="1">
    <location>
        <begin position="34"/>
        <end position="57"/>
    </location>
</feature>
<name>A0ABT0TQM4_9FLAO</name>
<organism evidence="2 3">
    <name type="scientific">Flavobacterium luminosum</name>
    <dbReference type="NCBI Taxonomy" id="2949086"/>
    <lineage>
        <taxon>Bacteria</taxon>
        <taxon>Pseudomonadati</taxon>
        <taxon>Bacteroidota</taxon>
        <taxon>Flavobacteriia</taxon>
        <taxon>Flavobacteriales</taxon>
        <taxon>Flavobacteriaceae</taxon>
        <taxon>Flavobacterium</taxon>
    </lineage>
</organism>
<evidence type="ECO:0008006" key="4">
    <source>
        <dbReference type="Google" id="ProtNLM"/>
    </source>
</evidence>